<dbReference type="InterPro" id="IPR003675">
    <property type="entry name" value="Rce1/LyrA-like_dom"/>
</dbReference>
<name>A0A4U9U4B5_9SPHI</name>
<feature type="transmembrane region" description="Helical" evidence="1">
    <location>
        <begin position="117"/>
        <end position="136"/>
    </location>
</feature>
<protein>
    <submittedName>
        <fullName evidence="3">CAAX amino terminal protease self- immunity</fullName>
    </submittedName>
</protein>
<keyword evidence="1" id="KW-0472">Membrane</keyword>
<feature type="transmembrane region" description="Helical" evidence="1">
    <location>
        <begin position="37"/>
        <end position="54"/>
    </location>
</feature>
<proteinExistence type="predicted"/>
<dbReference type="GO" id="GO:0004175">
    <property type="term" value="F:endopeptidase activity"/>
    <property type="evidence" value="ECO:0007669"/>
    <property type="project" value="UniProtKB-ARBA"/>
</dbReference>
<keyword evidence="3" id="KW-0378">Hydrolase</keyword>
<feature type="domain" description="CAAX prenyl protease 2/Lysostaphin resistance protein A-like" evidence="2">
    <location>
        <begin position="117"/>
        <end position="205"/>
    </location>
</feature>
<reference evidence="3 4" key="1">
    <citation type="submission" date="2019-05" db="EMBL/GenBank/DDBJ databases">
        <authorList>
            <consortium name="Pathogen Informatics"/>
        </authorList>
    </citation>
    <scope>NUCLEOTIDE SEQUENCE [LARGE SCALE GENOMIC DNA]</scope>
    <source>
        <strain evidence="3 4">NCTC11429</strain>
    </source>
</reference>
<dbReference type="GO" id="GO:0080120">
    <property type="term" value="P:CAAX-box protein maturation"/>
    <property type="evidence" value="ECO:0007669"/>
    <property type="project" value="UniProtKB-ARBA"/>
</dbReference>
<dbReference type="AlphaFoldDB" id="A0A4U9U4B5"/>
<feature type="transmembrane region" description="Helical" evidence="1">
    <location>
        <begin position="195"/>
        <end position="215"/>
    </location>
</feature>
<sequence length="224" mass="25353">MEIKTSVAYDSQPLTKLSPIIYLLFANAFMFNPYLPYWQSTLLVALIVLAGLSLQKGAFQAVNFRFASLLDINRAMLIYFFAVCSMGALQTLDNTWLVEKQLKYTLTLPLPSEKTGLLTLLFQTAFITAIGEELYFRSFVYTQLQRAGIKGKWIFISISALLYCMLFGHLAMYGIAVGFCWGIIMALVYHRYTNISINIVLHSAVEGTLLVLGHYKLLPFKIMI</sequence>
<organism evidence="3 4">
    <name type="scientific">Sphingobacterium thalpophilum</name>
    <dbReference type="NCBI Taxonomy" id="259"/>
    <lineage>
        <taxon>Bacteria</taxon>
        <taxon>Pseudomonadati</taxon>
        <taxon>Bacteroidota</taxon>
        <taxon>Sphingobacteriia</taxon>
        <taxon>Sphingobacteriales</taxon>
        <taxon>Sphingobacteriaceae</taxon>
        <taxon>Sphingobacterium</taxon>
    </lineage>
</organism>
<gene>
    <name evidence="3" type="ORF">NCTC11429_00034</name>
</gene>
<dbReference type="Proteomes" id="UP000308196">
    <property type="component" value="Chromosome"/>
</dbReference>
<evidence type="ECO:0000313" key="4">
    <source>
        <dbReference type="Proteomes" id="UP000308196"/>
    </source>
</evidence>
<feature type="transmembrane region" description="Helical" evidence="1">
    <location>
        <begin position="156"/>
        <end position="189"/>
    </location>
</feature>
<dbReference type="EMBL" id="LR590484">
    <property type="protein sequence ID" value="VTR27700.1"/>
    <property type="molecule type" value="Genomic_DNA"/>
</dbReference>
<evidence type="ECO:0000256" key="1">
    <source>
        <dbReference type="SAM" id="Phobius"/>
    </source>
</evidence>
<dbReference type="GO" id="GO:0006508">
    <property type="term" value="P:proteolysis"/>
    <property type="evidence" value="ECO:0007669"/>
    <property type="project" value="UniProtKB-KW"/>
</dbReference>
<dbReference type="KEGG" id="stha:NCTC11429_00034"/>
<dbReference type="Pfam" id="PF02517">
    <property type="entry name" value="Rce1-like"/>
    <property type="match status" value="1"/>
</dbReference>
<feature type="transmembrane region" description="Helical" evidence="1">
    <location>
        <begin position="75"/>
        <end position="97"/>
    </location>
</feature>
<keyword evidence="1" id="KW-0812">Transmembrane</keyword>
<evidence type="ECO:0000313" key="3">
    <source>
        <dbReference type="EMBL" id="VTR27700.1"/>
    </source>
</evidence>
<evidence type="ECO:0000259" key="2">
    <source>
        <dbReference type="Pfam" id="PF02517"/>
    </source>
</evidence>
<dbReference type="GeneID" id="78460876"/>
<dbReference type="RefSeq" id="WP_028068739.1">
    <property type="nucleotide sequence ID" value="NZ_JBPFQZ010000001.1"/>
</dbReference>
<keyword evidence="1" id="KW-1133">Transmembrane helix</keyword>
<dbReference type="STRING" id="1123265.GCA_000686625_00649"/>
<keyword evidence="3" id="KW-0645">Protease</keyword>
<accession>A0A4U9U4B5</accession>